<keyword evidence="6" id="KW-0631">Potassium channel</keyword>
<evidence type="ECO:0000313" key="14">
    <source>
        <dbReference type="EMBL" id="MBM9477825.1"/>
    </source>
</evidence>
<dbReference type="Pfam" id="PF06736">
    <property type="entry name" value="TMEM175"/>
    <property type="match status" value="1"/>
</dbReference>
<feature type="transmembrane region" description="Helical" evidence="13">
    <location>
        <begin position="21"/>
        <end position="41"/>
    </location>
</feature>
<evidence type="ECO:0000256" key="8">
    <source>
        <dbReference type="ARBA" id="ARBA00022989"/>
    </source>
</evidence>
<comment type="catalytic activity">
    <reaction evidence="12">
        <text>K(+)(in) = K(+)(out)</text>
        <dbReference type="Rhea" id="RHEA:29463"/>
        <dbReference type="ChEBI" id="CHEBI:29103"/>
    </reaction>
</comment>
<evidence type="ECO:0000256" key="3">
    <source>
        <dbReference type="ARBA" id="ARBA00022448"/>
    </source>
</evidence>
<protein>
    <submittedName>
        <fullName evidence="14">DUF1211 domain-containing protein</fullName>
    </submittedName>
</protein>
<accession>A0A939C3M4</accession>
<keyword evidence="9" id="KW-0406">Ion transport</keyword>
<keyword evidence="15" id="KW-1185">Reference proteome</keyword>
<keyword evidence="8 13" id="KW-1133">Transmembrane helix</keyword>
<evidence type="ECO:0000256" key="7">
    <source>
        <dbReference type="ARBA" id="ARBA00022958"/>
    </source>
</evidence>
<evidence type="ECO:0000256" key="10">
    <source>
        <dbReference type="ARBA" id="ARBA00023136"/>
    </source>
</evidence>
<evidence type="ECO:0000256" key="12">
    <source>
        <dbReference type="ARBA" id="ARBA00034430"/>
    </source>
</evidence>
<sequence>MRLRPVLRENDEGGDTDRIGALSDGVVAIALTVLALTLTVPTVGGSPQQLWAALVLNGREYVTFLFSFWLIAQLWMVHRRVLPHFSAIPAAVAWWNFLYLGAIVVLPSTANLLTDNSDNPVAVTLFAANLVLSSLGLQMMSVAARRAGVLTGFDDESWARNRVRALTILAVPLLVIAVSWFDASTAEWLFALMFFQEVPAALISRARSRRS</sequence>
<dbReference type="PANTHER" id="PTHR31462:SF5">
    <property type="entry name" value="ENDOSOMAL_LYSOSOMAL PROTON CHANNEL TMEM175"/>
    <property type="match status" value="1"/>
</dbReference>
<dbReference type="AlphaFoldDB" id="A0A939C3M4"/>
<comment type="caution">
    <text evidence="14">The sequence shown here is derived from an EMBL/GenBank/DDBJ whole genome shotgun (WGS) entry which is preliminary data.</text>
</comment>
<dbReference type="GO" id="GO:0016020">
    <property type="term" value="C:membrane"/>
    <property type="evidence" value="ECO:0007669"/>
    <property type="project" value="UniProtKB-SubCell"/>
</dbReference>
<evidence type="ECO:0000256" key="2">
    <source>
        <dbReference type="ARBA" id="ARBA00006920"/>
    </source>
</evidence>
<keyword evidence="10 13" id="KW-0472">Membrane</keyword>
<evidence type="ECO:0000256" key="11">
    <source>
        <dbReference type="ARBA" id="ARBA00023303"/>
    </source>
</evidence>
<evidence type="ECO:0000256" key="5">
    <source>
        <dbReference type="ARBA" id="ARBA00022692"/>
    </source>
</evidence>
<keyword evidence="3" id="KW-0813">Transport</keyword>
<evidence type="ECO:0000256" key="13">
    <source>
        <dbReference type="SAM" id="Phobius"/>
    </source>
</evidence>
<evidence type="ECO:0000256" key="1">
    <source>
        <dbReference type="ARBA" id="ARBA00004141"/>
    </source>
</evidence>
<dbReference type="RefSeq" id="WP_205257929.1">
    <property type="nucleotide sequence ID" value="NZ_BAAAPV010000005.1"/>
</dbReference>
<feature type="transmembrane region" description="Helical" evidence="13">
    <location>
        <begin position="165"/>
        <end position="182"/>
    </location>
</feature>
<organism evidence="14 15">
    <name type="scientific">Nakamurella flavida</name>
    <dbReference type="NCBI Taxonomy" id="363630"/>
    <lineage>
        <taxon>Bacteria</taxon>
        <taxon>Bacillati</taxon>
        <taxon>Actinomycetota</taxon>
        <taxon>Actinomycetes</taxon>
        <taxon>Nakamurellales</taxon>
        <taxon>Nakamurellaceae</taxon>
        <taxon>Nakamurella</taxon>
    </lineage>
</organism>
<feature type="transmembrane region" description="Helical" evidence="13">
    <location>
        <begin position="122"/>
        <end position="144"/>
    </location>
</feature>
<keyword evidence="4" id="KW-0633">Potassium transport</keyword>
<name>A0A939C3M4_9ACTN</name>
<gene>
    <name evidence="14" type="ORF">JL107_15350</name>
</gene>
<comment type="subcellular location">
    <subcellularLocation>
        <location evidence="1">Membrane</location>
        <topology evidence="1">Multi-pass membrane protein</topology>
    </subcellularLocation>
</comment>
<keyword evidence="11" id="KW-0407">Ion channel</keyword>
<feature type="transmembrane region" description="Helical" evidence="13">
    <location>
        <begin position="61"/>
        <end position="78"/>
    </location>
</feature>
<reference evidence="14" key="1">
    <citation type="submission" date="2021-01" db="EMBL/GenBank/DDBJ databases">
        <title>KCTC 19127 draft genome.</title>
        <authorList>
            <person name="An D."/>
        </authorList>
    </citation>
    <scope>NUCLEOTIDE SEQUENCE</scope>
    <source>
        <strain evidence="14">KCTC 19127</strain>
    </source>
</reference>
<keyword evidence="7" id="KW-0630">Potassium</keyword>
<evidence type="ECO:0000256" key="4">
    <source>
        <dbReference type="ARBA" id="ARBA00022538"/>
    </source>
</evidence>
<comment type="similarity">
    <text evidence="2">Belongs to the TMEM175 family.</text>
</comment>
<evidence type="ECO:0000256" key="6">
    <source>
        <dbReference type="ARBA" id="ARBA00022826"/>
    </source>
</evidence>
<dbReference type="GO" id="GO:0015252">
    <property type="term" value="F:proton channel activity"/>
    <property type="evidence" value="ECO:0007669"/>
    <property type="project" value="InterPro"/>
</dbReference>
<evidence type="ECO:0000313" key="15">
    <source>
        <dbReference type="Proteomes" id="UP000663801"/>
    </source>
</evidence>
<feature type="transmembrane region" description="Helical" evidence="13">
    <location>
        <begin position="90"/>
        <end position="110"/>
    </location>
</feature>
<dbReference type="GO" id="GO:0005267">
    <property type="term" value="F:potassium channel activity"/>
    <property type="evidence" value="ECO:0007669"/>
    <property type="project" value="UniProtKB-KW"/>
</dbReference>
<dbReference type="PANTHER" id="PTHR31462">
    <property type="entry name" value="ENDOSOMAL/LYSOSOMAL POTASSIUM CHANNEL TMEM175"/>
    <property type="match status" value="1"/>
</dbReference>
<dbReference type="InterPro" id="IPR010617">
    <property type="entry name" value="TMEM175-like"/>
</dbReference>
<evidence type="ECO:0000256" key="9">
    <source>
        <dbReference type="ARBA" id="ARBA00023065"/>
    </source>
</evidence>
<keyword evidence="5 13" id="KW-0812">Transmembrane</keyword>
<dbReference type="EMBL" id="JAERWL010000012">
    <property type="protein sequence ID" value="MBM9477825.1"/>
    <property type="molecule type" value="Genomic_DNA"/>
</dbReference>
<proteinExistence type="inferred from homology"/>
<dbReference type="Proteomes" id="UP000663801">
    <property type="component" value="Unassembled WGS sequence"/>
</dbReference>